<dbReference type="SMART" id="SM00320">
    <property type="entry name" value="WD40"/>
    <property type="match status" value="7"/>
</dbReference>
<keyword evidence="2" id="KW-0677">Repeat</keyword>
<dbReference type="CDD" id="cd00200">
    <property type="entry name" value="WD40"/>
    <property type="match status" value="1"/>
</dbReference>
<dbReference type="OrthoDB" id="21416at2759"/>
<dbReference type="GeneID" id="68359964"/>
<sequence>MTNSGLSEEYAKLRIIFSGQRDGVLDALLSSQASISLETSAHEEDIQEYCQQMCNQIQDKFKMTSSMRQEILSLVINEAKGMFLYELEPGTFPQGLEKAFERVVSRVLEQSSEAEREDSKRILALVTCTKRALLWREIQAFFCIDPVKGEVNYDERLQVGFKELCGSLVDAHHVGGTPTGPEAVIHIVHETARHYLISRNVIDTRLENAKLSIFCSRYLTSEPFKNGIEQDEIKLHATRGCYALQDYTVQYWFHHLHGCVQSSEMLDPVWLQTSLDSAQTFLKSYMMNSNDETGNHGGAAEAIKRLSEDDRERNSHLSIEFRTTLIRREIEKIQDGPPTSAVDDVFENLHGVGSNYKCFKPWCKFFMGGIATAEERKNHVSRHDLPFYCTSDGCFASQLGFSSPANLNRHKKNYHDEQDDGESRSKVIELLLSTGNTEIKSASFVMTTMVAWQPSVARAILSGSKLRFSELDLAECRRREEKAGNVEVAKAIGDLSSEQKLSTTAKDHGWTVTLDAAAHRLLDIDLMHTFHHNDEVLSVCFSPDGKYVATSSNHSVQIYDVQTGEVYRYLLHETHFYVHISSLCFSPDEHYIATAGDDKVLRVWDIQQAAAHWTLYGHEAEIYALAFARNGRIIASGGGDGTVRLWDPEAGVHVGTLSIGGCVTAVAISPDSKFVAVATFGSSISVWDMQQGAIVEHFNEAALGGGHENSVYGVAFSPDGHRLVSGSWDMTVKMWELNCSRNVLDLESRCVRTFQGCEDLVLSVDVIQDASWVICGSQDRDIHFWDTNTQRQQMSLQAHTGLVLSVAASPRGGCFASGSSDGTARIWSYKDYPSVLDYVKQA</sequence>
<dbReference type="InterPro" id="IPR001680">
    <property type="entry name" value="WD40_rpt"/>
</dbReference>
<reference evidence="5" key="1">
    <citation type="submission" date="2021-09" db="EMBL/GenBank/DDBJ databases">
        <title>A high-quality genome of the endoparasitic fungus Hirsutella rhossiliensis with a comparison of Hirsutella genomes reveals transposable elements contributing to genome size variation.</title>
        <authorList>
            <person name="Lin R."/>
            <person name="Jiao Y."/>
            <person name="Sun X."/>
            <person name="Ling J."/>
            <person name="Xie B."/>
            <person name="Cheng X."/>
        </authorList>
    </citation>
    <scope>NUCLEOTIDE SEQUENCE</scope>
    <source>
        <strain evidence="5">HR02</strain>
    </source>
</reference>
<feature type="repeat" description="WD" evidence="3">
    <location>
        <begin position="796"/>
        <end position="837"/>
    </location>
</feature>
<dbReference type="PROSITE" id="PS50294">
    <property type="entry name" value="WD_REPEATS_REGION"/>
    <property type="match status" value="4"/>
</dbReference>
<evidence type="ECO:0000313" key="5">
    <source>
        <dbReference type="EMBL" id="KAH0958141.1"/>
    </source>
</evidence>
<protein>
    <submittedName>
        <fullName evidence="5">WD domain, g-beta repeat domain-containing protein</fullName>
    </submittedName>
</protein>
<feature type="repeat" description="WD" evidence="3">
    <location>
        <begin position="754"/>
        <end position="795"/>
    </location>
</feature>
<dbReference type="Pfam" id="PF22939">
    <property type="entry name" value="WHD_GPIID"/>
    <property type="match status" value="1"/>
</dbReference>
<feature type="repeat" description="WD" evidence="3">
    <location>
        <begin position="704"/>
        <end position="745"/>
    </location>
</feature>
<organism evidence="5 6">
    <name type="scientific">Hirsutella rhossiliensis</name>
    <dbReference type="NCBI Taxonomy" id="111463"/>
    <lineage>
        <taxon>Eukaryota</taxon>
        <taxon>Fungi</taxon>
        <taxon>Dikarya</taxon>
        <taxon>Ascomycota</taxon>
        <taxon>Pezizomycotina</taxon>
        <taxon>Sordariomycetes</taxon>
        <taxon>Hypocreomycetidae</taxon>
        <taxon>Hypocreales</taxon>
        <taxon>Ophiocordycipitaceae</taxon>
        <taxon>Hirsutella</taxon>
    </lineage>
</organism>
<evidence type="ECO:0000256" key="2">
    <source>
        <dbReference type="ARBA" id="ARBA00022737"/>
    </source>
</evidence>
<dbReference type="Pfam" id="PF00400">
    <property type="entry name" value="WD40"/>
    <property type="match status" value="7"/>
</dbReference>
<dbReference type="InterPro" id="IPR054471">
    <property type="entry name" value="GPIID_WHD"/>
</dbReference>
<accession>A0A9P8SD18</accession>
<dbReference type="AlphaFoldDB" id="A0A9P8SD18"/>
<dbReference type="InterPro" id="IPR019775">
    <property type="entry name" value="WD40_repeat_CS"/>
</dbReference>
<keyword evidence="6" id="KW-1185">Reference proteome</keyword>
<evidence type="ECO:0000259" key="4">
    <source>
        <dbReference type="Pfam" id="PF22939"/>
    </source>
</evidence>
<keyword evidence="1 3" id="KW-0853">WD repeat</keyword>
<comment type="caution">
    <text evidence="5">The sequence shown here is derived from an EMBL/GenBank/DDBJ whole genome shotgun (WGS) entry which is preliminary data.</text>
</comment>
<dbReference type="PROSITE" id="PS50082">
    <property type="entry name" value="WD_REPEATS_2"/>
    <property type="match status" value="7"/>
</dbReference>
<evidence type="ECO:0000256" key="3">
    <source>
        <dbReference type="PROSITE-ProRule" id="PRU00221"/>
    </source>
</evidence>
<evidence type="ECO:0000313" key="6">
    <source>
        <dbReference type="Proteomes" id="UP000824596"/>
    </source>
</evidence>
<feature type="repeat" description="WD" evidence="3">
    <location>
        <begin position="663"/>
        <end position="697"/>
    </location>
</feature>
<dbReference type="RefSeq" id="XP_044715655.1">
    <property type="nucleotide sequence ID" value="XM_044869306.1"/>
</dbReference>
<dbReference type="Proteomes" id="UP000824596">
    <property type="component" value="Unassembled WGS sequence"/>
</dbReference>
<dbReference type="PANTHER" id="PTHR19848:SF8">
    <property type="entry name" value="F-BOX AND WD REPEAT DOMAIN CONTAINING 7"/>
    <property type="match status" value="1"/>
</dbReference>
<dbReference type="PANTHER" id="PTHR19848">
    <property type="entry name" value="WD40 REPEAT PROTEIN"/>
    <property type="match status" value="1"/>
</dbReference>
<proteinExistence type="predicted"/>
<dbReference type="PROSITE" id="PS00678">
    <property type="entry name" value="WD_REPEATS_1"/>
    <property type="match status" value="2"/>
</dbReference>
<feature type="repeat" description="WD" evidence="3">
    <location>
        <begin position="615"/>
        <end position="656"/>
    </location>
</feature>
<dbReference type="InterPro" id="IPR015943">
    <property type="entry name" value="WD40/YVTN_repeat-like_dom_sf"/>
</dbReference>
<dbReference type="Gene3D" id="2.130.10.10">
    <property type="entry name" value="YVTN repeat-like/Quinoprotein amine dehydrogenase"/>
    <property type="match status" value="1"/>
</dbReference>
<dbReference type="PRINTS" id="PR00320">
    <property type="entry name" value="GPROTEINBRPT"/>
</dbReference>
<dbReference type="InterPro" id="IPR036322">
    <property type="entry name" value="WD40_repeat_dom_sf"/>
</dbReference>
<feature type="domain" description="GPI inositol-deacylase winged helix" evidence="4">
    <location>
        <begin position="115"/>
        <end position="199"/>
    </location>
</feature>
<feature type="repeat" description="WD" evidence="3">
    <location>
        <begin position="580"/>
        <end position="614"/>
    </location>
</feature>
<feature type="repeat" description="WD" evidence="3">
    <location>
        <begin position="529"/>
        <end position="569"/>
    </location>
</feature>
<gene>
    <name evidence="5" type="ORF">HRG_10836</name>
</gene>
<dbReference type="EMBL" id="JAIZPD010000017">
    <property type="protein sequence ID" value="KAH0958141.1"/>
    <property type="molecule type" value="Genomic_DNA"/>
</dbReference>
<dbReference type="InterPro" id="IPR020472">
    <property type="entry name" value="WD40_PAC1"/>
</dbReference>
<evidence type="ECO:0000256" key="1">
    <source>
        <dbReference type="ARBA" id="ARBA00022574"/>
    </source>
</evidence>
<name>A0A9P8SD18_9HYPO</name>
<dbReference type="SUPFAM" id="SSF50978">
    <property type="entry name" value="WD40 repeat-like"/>
    <property type="match status" value="1"/>
</dbReference>